<protein>
    <submittedName>
        <fullName evidence="1">Uncharacterized protein</fullName>
    </submittedName>
</protein>
<dbReference type="EMBL" id="KV927339">
    <property type="protein sequence ID" value="PIO34288.1"/>
    <property type="molecule type" value="Genomic_DNA"/>
</dbReference>
<gene>
    <name evidence="1" type="ORF">AB205_0027800</name>
</gene>
<evidence type="ECO:0000313" key="2">
    <source>
        <dbReference type="Proteomes" id="UP000228934"/>
    </source>
</evidence>
<evidence type="ECO:0000313" key="1">
    <source>
        <dbReference type="EMBL" id="PIO34288.1"/>
    </source>
</evidence>
<name>A0A2G9S297_AQUCT</name>
<reference evidence="2" key="1">
    <citation type="journal article" date="2017" name="Nat. Commun.">
        <title>The North American bullfrog draft genome provides insight into hormonal regulation of long noncoding RNA.</title>
        <authorList>
            <person name="Hammond S.A."/>
            <person name="Warren R.L."/>
            <person name="Vandervalk B.P."/>
            <person name="Kucuk E."/>
            <person name="Khan H."/>
            <person name="Gibb E.A."/>
            <person name="Pandoh P."/>
            <person name="Kirk H."/>
            <person name="Zhao Y."/>
            <person name="Jones M."/>
            <person name="Mungall A.J."/>
            <person name="Coope R."/>
            <person name="Pleasance S."/>
            <person name="Moore R.A."/>
            <person name="Holt R.A."/>
            <person name="Round J.M."/>
            <person name="Ohora S."/>
            <person name="Walle B.V."/>
            <person name="Veldhoen N."/>
            <person name="Helbing C.C."/>
            <person name="Birol I."/>
        </authorList>
    </citation>
    <scope>NUCLEOTIDE SEQUENCE [LARGE SCALE GENOMIC DNA]</scope>
</reference>
<organism evidence="1 2">
    <name type="scientific">Aquarana catesbeiana</name>
    <name type="common">American bullfrog</name>
    <name type="synonym">Rana catesbeiana</name>
    <dbReference type="NCBI Taxonomy" id="8400"/>
    <lineage>
        <taxon>Eukaryota</taxon>
        <taxon>Metazoa</taxon>
        <taxon>Chordata</taxon>
        <taxon>Craniata</taxon>
        <taxon>Vertebrata</taxon>
        <taxon>Euteleostomi</taxon>
        <taxon>Amphibia</taxon>
        <taxon>Batrachia</taxon>
        <taxon>Anura</taxon>
        <taxon>Neobatrachia</taxon>
        <taxon>Ranoidea</taxon>
        <taxon>Ranidae</taxon>
        <taxon>Aquarana</taxon>
    </lineage>
</organism>
<sequence length="80" mass="8737">MPPPKISPFIFCPDTQVSPGQEMSKWKPKICVCITIRTSENVWLKPGVFLNKGPVYCPSNSSPSLVLGGGIAPHSVHDWC</sequence>
<proteinExistence type="predicted"/>
<dbReference type="AlphaFoldDB" id="A0A2G9S297"/>
<keyword evidence="2" id="KW-1185">Reference proteome</keyword>
<dbReference type="Proteomes" id="UP000228934">
    <property type="component" value="Unassembled WGS sequence"/>
</dbReference>
<accession>A0A2G9S297</accession>